<evidence type="ECO:0000313" key="2">
    <source>
        <dbReference type="EMBL" id="GJE55179.1"/>
    </source>
</evidence>
<gene>
    <name evidence="2" type="ORF">EKPJFOCH_1667</name>
</gene>
<dbReference type="RefSeq" id="WP_238231556.1">
    <property type="nucleotide sequence ID" value="NZ_BPRA01000007.1"/>
</dbReference>
<accession>A0ABQ4TK30</accession>
<name>A0ABQ4TK30_9HYPH</name>
<feature type="domain" description="Polysaccharide biosynthesis enzyme WcbI" evidence="1">
    <location>
        <begin position="9"/>
        <end position="217"/>
    </location>
</feature>
<evidence type="ECO:0000259" key="1">
    <source>
        <dbReference type="Pfam" id="PF18588"/>
    </source>
</evidence>
<evidence type="ECO:0000313" key="3">
    <source>
        <dbReference type="Proteomes" id="UP001055101"/>
    </source>
</evidence>
<dbReference type="EMBL" id="BPRA01000007">
    <property type="protein sequence ID" value="GJE55179.1"/>
    <property type="molecule type" value="Genomic_DNA"/>
</dbReference>
<reference evidence="2" key="2">
    <citation type="submission" date="2021-08" db="EMBL/GenBank/DDBJ databases">
        <authorList>
            <person name="Tani A."/>
            <person name="Ola A."/>
            <person name="Ogura Y."/>
            <person name="Katsura K."/>
            <person name="Hayashi T."/>
        </authorList>
    </citation>
    <scope>NUCLEOTIDE SEQUENCE</scope>
    <source>
        <strain evidence="2">DSM 23674</strain>
    </source>
</reference>
<reference evidence="2" key="1">
    <citation type="journal article" date="2021" name="Front. Microbiol.">
        <title>Comprehensive Comparative Genomics and Phenotyping of Methylobacterium Species.</title>
        <authorList>
            <person name="Alessa O."/>
            <person name="Ogura Y."/>
            <person name="Fujitani Y."/>
            <person name="Takami H."/>
            <person name="Hayashi T."/>
            <person name="Sahin N."/>
            <person name="Tani A."/>
        </authorList>
    </citation>
    <scope>NUCLEOTIDE SEQUENCE</scope>
    <source>
        <strain evidence="2">DSM 23674</strain>
    </source>
</reference>
<dbReference type="InterPro" id="IPR041307">
    <property type="entry name" value="WcbI"/>
</dbReference>
<dbReference type="Proteomes" id="UP001055101">
    <property type="component" value="Unassembled WGS sequence"/>
</dbReference>
<protein>
    <recommendedName>
        <fullName evidence="1">Polysaccharide biosynthesis enzyme WcbI domain-containing protein</fullName>
    </recommendedName>
</protein>
<sequence>MPQRSGPRIAVIGNCQAVGTAQVLRLLLPDARVETHAIGRLARQFRDLDGLVRHLRGADHVFSHFFPGGFLPGGNVLALQTRVPHLRLFPTIVFPAFHPDLVYVGDVASLRLSTLVHGPLGPSHSAIALCGFLEGLGVTATLGLYTDAVFERLGYGRAWEEGAAHLLAAAREMQFGLEPEFARWSRRGCFMHDAHHPRLPVLGDIARRLATEAGLKPLDLRVEDYLPDTLVDEAMWPVYPAIAERYGVPAQTLFRARPVRGRPPRMLDLPGFVSESFAVYARLPRERLVCARIAAWRADPGIRALFASAGGA</sequence>
<comment type="caution">
    <text evidence="2">The sequence shown here is derived from an EMBL/GenBank/DDBJ whole genome shotgun (WGS) entry which is preliminary data.</text>
</comment>
<organism evidence="2 3">
    <name type="scientific">Methylobacterium thuringiense</name>
    <dbReference type="NCBI Taxonomy" id="1003091"/>
    <lineage>
        <taxon>Bacteria</taxon>
        <taxon>Pseudomonadati</taxon>
        <taxon>Pseudomonadota</taxon>
        <taxon>Alphaproteobacteria</taxon>
        <taxon>Hyphomicrobiales</taxon>
        <taxon>Methylobacteriaceae</taxon>
        <taxon>Methylobacterium</taxon>
    </lineage>
</organism>
<dbReference type="Pfam" id="PF18588">
    <property type="entry name" value="WcbI"/>
    <property type="match status" value="1"/>
</dbReference>
<keyword evidence="3" id="KW-1185">Reference proteome</keyword>
<proteinExistence type="predicted"/>